<evidence type="ECO:0000256" key="1">
    <source>
        <dbReference type="ARBA" id="ARBA00004141"/>
    </source>
</evidence>
<evidence type="ECO:0000256" key="12">
    <source>
        <dbReference type="RuleBase" id="RU003822"/>
    </source>
</evidence>
<evidence type="ECO:0000256" key="9">
    <source>
        <dbReference type="ARBA" id="ARBA00023136"/>
    </source>
</evidence>
<keyword evidence="4 12" id="KW-0812">Transmembrane</keyword>
<evidence type="ECO:0000256" key="2">
    <source>
        <dbReference type="ARBA" id="ARBA00022448"/>
    </source>
</evidence>
<evidence type="ECO:0000313" key="15">
    <source>
        <dbReference type="Proteomes" id="UP000824219"/>
    </source>
</evidence>
<dbReference type="InterPro" id="IPR013518">
    <property type="entry name" value="K_chnl_inward-rec_Kir_cyto"/>
</dbReference>
<keyword evidence="2 12" id="KW-0813">Transport</keyword>
<name>A0A9D3P1Y8_9TELE</name>
<evidence type="ECO:0000256" key="8">
    <source>
        <dbReference type="ARBA" id="ARBA00023065"/>
    </source>
</evidence>
<comment type="caution">
    <text evidence="14">The sequence shown here is derived from an EMBL/GenBank/DDBJ whole genome shotgun (WGS) entry which is preliminary data.</text>
</comment>
<dbReference type="AlphaFoldDB" id="A0A9D3P1Y8"/>
<evidence type="ECO:0000256" key="6">
    <source>
        <dbReference type="ARBA" id="ARBA00022958"/>
    </source>
</evidence>
<evidence type="ECO:0000256" key="4">
    <source>
        <dbReference type="ARBA" id="ARBA00022692"/>
    </source>
</evidence>
<dbReference type="GO" id="GO:0015272">
    <property type="term" value="F:ATP-activated inward rectifier potassium channel activity"/>
    <property type="evidence" value="ECO:0007669"/>
    <property type="project" value="TreeGrafter"/>
</dbReference>
<dbReference type="InterPro" id="IPR016449">
    <property type="entry name" value="K_chnl_inward-rec_Kir"/>
</dbReference>
<comment type="catalytic activity">
    <reaction evidence="11">
        <text>K(+)(in) = K(+)(out)</text>
        <dbReference type="Rhea" id="RHEA:29463"/>
        <dbReference type="ChEBI" id="CHEBI:29103"/>
    </reaction>
</comment>
<dbReference type="Pfam" id="PF17655">
    <property type="entry name" value="IRK_C"/>
    <property type="match status" value="1"/>
</dbReference>
<keyword evidence="6 12" id="KW-0630">Potassium</keyword>
<dbReference type="PANTHER" id="PTHR11767">
    <property type="entry name" value="INWARD RECTIFIER POTASSIUM CHANNEL"/>
    <property type="match status" value="1"/>
</dbReference>
<dbReference type="SUPFAM" id="SSF81296">
    <property type="entry name" value="E set domains"/>
    <property type="match status" value="1"/>
</dbReference>
<dbReference type="GO" id="GO:0005886">
    <property type="term" value="C:plasma membrane"/>
    <property type="evidence" value="ECO:0007669"/>
    <property type="project" value="TreeGrafter"/>
</dbReference>
<dbReference type="InterPro" id="IPR041647">
    <property type="entry name" value="IRK_C"/>
</dbReference>
<keyword evidence="3 12" id="KW-0633">Potassium transport</keyword>
<keyword evidence="10 12" id="KW-0407">Ion channel</keyword>
<dbReference type="GO" id="GO:0034765">
    <property type="term" value="P:regulation of monoatomic ion transmembrane transport"/>
    <property type="evidence" value="ECO:0007669"/>
    <property type="project" value="TreeGrafter"/>
</dbReference>
<keyword evidence="8 12" id="KW-0406">Ion transport</keyword>
<sequence>MEECGRAIVEFFSNKPTNTDVRAVNSLQPDLELSFCVIQLLMAHFSETQEGLIIFANKNCYSRLSILDLGNDTLLATVAPRLHNKAEHLQKPSDTLLQQEFELVVFLDGIDESTSSSCQVRTSYIPQEIKWGYKFLPFISRSKEGKYHVDFSNFDKVEPISTAHCAQCFYNGQSQHHSPKNGIDNPGFDVIEVDVPITGTKM</sequence>
<feature type="domain" description="Inward rectifier potassium channel C-terminal" evidence="13">
    <location>
        <begin position="38"/>
        <end position="171"/>
    </location>
</feature>
<evidence type="ECO:0000313" key="14">
    <source>
        <dbReference type="EMBL" id="KAG7333143.1"/>
    </source>
</evidence>
<protein>
    <recommendedName>
        <fullName evidence="13">Inward rectifier potassium channel C-terminal domain-containing protein</fullName>
    </recommendedName>
</protein>
<accession>A0A9D3P1Y8</accession>
<dbReference type="Proteomes" id="UP000824219">
    <property type="component" value="Linkage Group LG04"/>
</dbReference>
<evidence type="ECO:0000256" key="5">
    <source>
        <dbReference type="ARBA" id="ARBA00022882"/>
    </source>
</evidence>
<proteinExistence type="inferred from homology"/>
<evidence type="ECO:0000256" key="10">
    <source>
        <dbReference type="ARBA" id="ARBA00023303"/>
    </source>
</evidence>
<dbReference type="OrthoDB" id="273257at2759"/>
<dbReference type="EMBL" id="JAHKSW010000004">
    <property type="protein sequence ID" value="KAG7333143.1"/>
    <property type="molecule type" value="Genomic_DNA"/>
</dbReference>
<evidence type="ECO:0000256" key="3">
    <source>
        <dbReference type="ARBA" id="ARBA00022538"/>
    </source>
</evidence>
<dbReference type="Gene3D" id="2.60.40.1400">
    <property type="entry name" value="G protein-activated inward rectifier potassium channel 1"/>
    <property type="match status" value="1"/>
</dbReference>
<dbReference type="GO" id="GO:0034702">
    <property type="term" value="C:monoatomic ion channel complex"/>
    <property type="evidence" value="ECO:0007669"/>
    <property type="project" value="UniProtKB-KW"/>
</dbReference>
<dbReference type="InterPro" id="IPR014756">
    <property type="entry name" value="Ig_E-set"/>
</dbReference>
<reference evidence="14 15" key="1">
    <citation type="submission" date="2021-06" db="EMBL/GenBank/DDBJ databases">
        <title>Chromosome-level genome assembly of the red-tail catfish (Hemibagrus wyckioides).</title>
        <authorList>
            <person name="Shao F."/>
        </authorList>
    </citation>
    <scope>NUCLEOTIDE SEQUENCE [LARGE SCALE GENOMIC DNA]</scope>
    <source>
        <strain evidence="14">EC202008001</strain>
        <tissue evidence="14">Blood</tissue>
    </source>
</reference>
<keyword evidence="5 12" id="KW-0851">Voltage-gated channel</keyword>
<dbReference type="PANTHER" id="PTHR11767:SF6">
    <property type="entry name" value="ATP-SENSITIVE INWARD RECTIFIER POTASSIUM CHANNEL 1"/>
    <property type="match status" value="1"/>
</dbReference>
<organism evidence="14 15">
    <name type="scientific">Hemibagrus wyckioides</name>
    <dbReference type="NCBI Taxonomy" id="337641"/>
    <lineage>
        <taxon>Eukaryota</taxon>
        <taxon>Metazoa</taxon>
        <taxon>Chordata</taxon>
        <taxon>Craniata</taxon>
        <taxon>Vertebrata</taxon>
        <taxon>Euteleostomi</taxon>
        <taxon>Actinopterygii</taxon>
        <taxon>Neopterygii</taxon>
        <taxon>Teleostei</taxon>
        <taxon>Ostariophysi</taxon>
        <taxon>Siluriformes</taxon>
        <taxon>Bagridae</taxon>
        <taxon>Hemibagrus</taxon>
    </lineage>
</organism>
<evidence type="ECO:0000256" key="11">
    <source>
        <dbReference type="ARBA" id="ARBA00034430"/>
    </source>
</evidence>
<evidence type="ECO:0000256" key="7">
    <source>
        <dbReference type="ARBA" id="ARBA00022989"/>
    </source>
</evidence>
<dbReference type="GO" id="GO:0007399">
    <property type="term" value="P:nervous system development"/>
    <property type="evidence" value="ECO:0007669"/>
    <property type="project" value="UniProtKB-ARBA"/>
</dbReference>
<keyword evidence="15" id="KW-1185">Reference proteome</keyword>
<comment type="subcellular location">
    <subcellularLocation>
        <location evidence="1 12">Membrane</location>
        <topology evidence="1 12">Multi-pass membrane protein</topology>
    </subcellularLocation>
</comment>
<evidence type="ECO:0000259" key="13">
    <source>
        <dbReference type="Pfam" id="PF17655"/>
    </source>
</evidence>
<dbReference type="GO" id="GO:1990573">
    <property type="term" value="P:potassium ion import across plasma membrane"/>
    <property type="evidence" value="ECO:0007669"/>
    <property type="project" value="TreeGrafter"/>
</dbReference>
<keyword evidence="9" id="KW-0472">Membrane</keyword>
<gene>
    <name evidence="14" type="ORF">KOW79_003278</name>
</gene>
<keyword evidence="7" id="KW-1133">Transmembrane helix</keyword>
<comment type="similarity">
    <text evidence="12">Belongs to the inward rectifier-type potassium channel (TC 1.A.2.1) family.</text>
</comment>